<sequence>MALNIKDPETDRLARELSATTGESITVATRQAIQERLDRLRRSPTKDQDLSDIIRRGRTRRTLDRRGEDDILGYDADGLPT</sequence>
<name>A0ABY2E315_9MICO</name>
<keyword evidence="3" id="KW-1185">Reference proteome</keyword>
<accession>A0ABY2E315</accession>
<evidence type="ECO:0000313" key="2">
    <source>
        <dbReference type="EMBL" id="TDE94013.1"/>
    </source>
</evidence>
<proteinExistence type="predicted"/>
<keyword evidence="1" id="KW-1277">Toxin-antitoxin system</keyword>
<dbReference type="EMBL" id="SMNA01000005">
    <property type="protein sequence ID" value="TDE94013.1"/>
    <property type="molecule type" value="Genomic_DNA"/>
</dbReference>
<evidence type="ECO:0000256" key="1">
    <source>
        <dbReference type="ARBA" id="ARBA00022649"/>
    </source>
</evidence>
<reference evidence="2 3" key="1">
    <citation type="submission" date="2019-03" db="EMBL/GenBank/DDBJ databases">
        <title>Genomic features of bacteria from cold environments.</title>
        <authorList>
            <person name="Shen L."/>
        </authorList>
    </citation>
    <scope>NUCLEOTIDE SEQUENCE [LARGE SCALE GENOMIC DNA]</scope>
    <source>
        <strain evidence="3">T3246-1</strain>
    </source>
</reference>
<evidence type="ECO:0000313" key="3">
    <source>
        <dbReference type="Proteomes" id="UP000504882"/>
    </source>
</evidence>
<dbReference type="InterPro" id="IPR011660">
    <property type="entry name" value="VapB-like"/>
</dbReference>
<dbReference type="Proteomes" id="UP000504882">
    <property type="component" value="Unassembled WGS sequence"/>
</dbReference>
<comment type="caution">
    <text evidence="2">The sequence shown here is derived from an EMBL/GenBank/DDBJ whole genome shotgun (WGS) entry which is preliminary data.</text>
</comment>
<dbReference type="RefSeq" id="WP_133107739.1">
    <property type="nucleotide sequence ID" value="NZ_SMNA01000005.1"/>
</dbReference>
<dbReference type="Pfam" id="PF07704">
    <property type="entry name" value="PSK_trans_fac"/>
    <property type="match status" value="1"/>
</dbReference>
<gene>
    <name evidence="2" type="ORF">EXU48_11170</name>
</gene>
<organism evidence="2 3">
    <name type="scientific">Occultella glacieicola</name>
    <dbReference type="NCBI Taxonomy" id="2518684"/>
    <lineage>
        <taxon>Bacteria</taxon>
        <taxon>Bacillati</taxon>
        <taxon>Actinomycetota</taxon>
        <taxon>Actinomycetes</taxon>
        <taxon>Micrococcales</taxon>
        <taxon>Ruaniaceae</taxon>
        <taxon>Occultella</taxon>
    </lineage>
</organism>
<protein>
    <submittedName>
        <fullName evidence="2">PSK operon transcription factor</fullName>
    </submittedName>
</protein>